<dbReference type="Proteomes" id="UP000253094">
    <property type="component" value="Unassembled WGS sequence"/>
</dbReference>
<keyword evidence="1" id="KW-0732">Signal</keyword>
<dbReference type="RefSeq" id="WP_114032900.1">
    <property type="nucleotide sequence ID" value="NZ_QOIL01000025.1"/>
</dbReference>
<name>A0A367F3B7_9ACTN</name>
<dbReference type="OrthoDB" id="5114877at2"/>
<organism evidence="2 3">
    <name type="scientific">Sphaerisporangium album</name>
    <dbReference type="NCBI Taxonomy" id="509200"/>
    <lineage>
        <taxon>Bacteria</taxon>
        <taxon>Bacillati</taxon>
        <taxon>Actinomycetota</taxon>
        <taxon>Actinomycetes</taxon>
        <taxon>Streptosporangiales</taxon>
        <taxon>Streptosporangiaceae</taxon>
        <taxon>Sphaerisporangium</taxon>
    </lineage>
</organism>
<accession>A0A367F3B7</accession>
<evidence type="ECO:0000256" key="1">
    <source>
        <dbReference type="SAM" id="SignalP"/>
    </source>
</evidence>
<dbReference type="AlphaFoldDB" id="A0A367F3B7"/>
<feature type="signal peptide" evidence="1">
    <location>
        <begin position="1"/>
        <end position="26"/>
    </location>
</feature>
<comment type="caution">
    <text evidence="2">The sequence shown here is derived from an EMBL/GenBank/DDBJ whole genome shotgun (WGS) entry which is preliminary data.</text>
</comment>
<protein>
    <recommendedName>
        <fullName evidence="4">Lipoprotein</fullName>
    </recommendedName>
</protein>
<feature type="chain" id="PRO_5038795547" description="Lipoprotein" evidence="1">
    <location>
        <begin position="27"/>
        <end position="148"/>
    </location>
</feature>
<sequence>MGRPTSSPAHAVTRASALLGSVLALALLTGCGGGAGTPVTPVGAAGGVKVQPGPPATLKQLATRTGCKKPQVQTDAEELRQGVCKTDQGQYTVTTFSTDKGRDEWLAEAKKWGGNYLVGTRWVIAGNDPGMLQVFSEKVGGNIEAAAP</sequence>
<proteinExistence type="predicted"/>
<gene>
    <name evidence="2" type="ORF">DQ384_33575</name>
</gene>
<keyword evidence="3" id="KW-1185">Reference proteome</keyword>
<reference evidence="2 3" key="1">
    <citation type="submission" date="2018-06" db="EMBL/GenBank/DDBJ databases">
        <title>Sphaerisporangium craniellae sp. nov., isolated from a marine sponge in the South China Sea.</title>
        <authorList>
            <person name="Li L."/>
        </authorList>
    </citation>
    <scope>NUCLEOTIDE SEQUENCE [LARGE SCALE GENOMIC DNA]</scope>
    <source>
        <strain evidence="2 3">CCTCC AA 208026</strain>
    </source>
</reference>
<dbReference type="PROSITE" id="PS51257">
    <property type="entry name" value="PROKAR_LIPOPROTEIN"/>
    <property type="match status" value="1"/>
</dbReference>
<dbReference type="EMBL" id="QOIL01000025">
    <property type="protein sequence ID" value="RCG23990.1"/>
    <property type="molecule type" value="Genomic_DNA"/>
</dbReference>
<evidence type="ECO:0000313" key="3">
    <source>
        <dbReference type="Proteomes" id="UP000253094"/>
    </source>
</evidence>
<evidence type="ECO:0000313" key="2">
    <source>
        <dbReference type="EMBL" id="RCG23990.1"/>
    </source>
</evidence>
<evidence type="ECO:0008006" key="4">
    <source>
        <dbReference type="Google" id="ProtNLM"/>
    </source>
</evidence>